<proteinExistence type="predicted"/>
<reference evidence="3 4" key="1">
    <citation type="submission" date="2019-03" db="EMBL/GenBank/DDBJ databases">
        <title>Draft genome sequences of novel Actinobacteria.</title>
        <authorList>
            <person name="Sahin N."/>
            <person name="Ay H."/>
            <person name="Saygin H."/>
        </authorList>
    </citation>
    <scope>NUCLEOTIDE SEQUENCE [LARGE SCALE GENOMIC DNA]</scope>
    <source>
        <strain evidence="3 4">KC712</strain>
    </source>
</reference>
<sequence length="126" mass="14148">MEETFEFGKDLFGLDQSQVRLYHAILRHTVLVMAALAICAVTAAAARRRTDTQAPPPTHPDQAPPTDPGMIPLTVAEIKRLFNAATATTRSLLHAAHWSAWRRRHQARARWFHQRARLATAYALLS</sequence>
<dbReference type="AlphaFoldDB" id="A0A4R4VD54"/>
<evidence type="ECO:0000256" key="2">
    <source>
        <dbReference type="SAM" id="Phobius"/>
    </source>
</evidence>
<feature type="transmembrane region" description="Helical" evidence="2">
    <location>
        <begin position="25"/>
        <end position="46"/>
    </location>
</feature>
<comment type="caution">
    <text evidence="3">The sequence shown here is derived from an EMBL/GenBank/DDBJ whole genome shotgun (WGS) entry which is preliminary data.</text>
</comment>
<dbReference type="OrthoDB" id="4954307at2"/>
<dbReference type="EMBL" id="SMKP01000405">
    <property type="protein sequence ID" value="TDD00433.1"/>
    <property type="molecule type" value="Genomic_DNA"/>
</dbReference>
<keyword evidence="4" id="KW-1185">Reference proteome</keyword>
<protein>
    <recommendedName>
        <fullName evidence="5">Transposase</fullName>
    </recommendedName>
</protein>
<feature type="region of interest" description="Disordered" evidence="1">
    <location>
        <begin position="49"/>
        <end position="69"/>
    </location>
</feature>
<gene>
    <name evidence="3" type="ORF">E1294_51885</name>
</gene>
<keyword evidence="2" id="KW-0472">Membrane</keyword>
<evidence type="ECO:0000256" key="1">
    <source>
        <dbReference type="SAM" id="MobiDB-lite"/>
    </source>
</evidence>
<evidence type="ECO:0008006" key="5">
    <source>
        <dbReference type="Google" id="ProtNLM"/>
    </source>
</evidence>
<evidence type="ECO:0000313" key="3">
    <source>
        <dbReference type="EMBL" id="TDD00433.1"/>
    </source>
</evidence>
<keyword evidence="2" id="KW-0812">Transmembrane</keyword>
<name>A0A4R4VD54_9ACTN</name>
<dbReference type="Proteomes" id="UP000294543">
    <property type="component" value="Unassembled WGS sequence"/>
</dbReference>
<evidence type="ECO:0000313" key="4">
    <source>
        <dbReference type="Proteomes" id="UP000294543"/>
    </source>
</evidence>
<keyword evidence="2" id="KW-1133">Transmembrane helix</keyword>
<feature type="compositionally biased region" description="Pro residues" evidence="1">
    <location>
        <begin position="54"/>
        <end position="67"/>
    </location>
</feature>
<accession>A0A4R4VD54</accession>
<organism evidence="3 4">
    <name type="scientific">Nonomuraea diastatica</name>
    <dbReference type="NCBI Taxonomy" id="1848329"/>
    <lineage>
        <taxon>Bacteria</taxon>
        <taxon>Bacillati</taxon>
        <taxon>Actinomycetota</taxon>
        <taxon>Actinomycetes</taxon>
        <taxon>Streptosporangiales</taxon>
        <taxon>Streptosporangiaceae</taxon>
        <taxon>Nonomuraea</taxon>
    </lineage>
</organism>